<evidence type="ECO:0000313" key="2">
    <source>
        <dbReference type="EMBL" id="KAF6822559.1"/>
    </source>
</evidence>
<feature type="region of interest" description="Disordered" evidence="1">
    <location>
        <begin position="171"/>
        <end position="253"/>
    </location>
</feature>
<accession>A0A8H6N709</accession>
<feature type="compositionally biased region" description="Low complexity" evidence="1">
    <location>
        <begin position="230"/>
        <end position="246"/>
    </location>
</feature>
<dbReference type="AlphaFoldDB" id="A0A8H6N709"/>
<comment type="caution">
    <text evidence="2">The sequence shown here is derived from an EMBL/GenBank/DDBJ whole genome shotgun (WGS) entry which is preliminary data.</text>
</comment>
<evidence type="ECO:0000256" key="1">
    <source>
        <dbReference type="SAM" id="MobiDB-lite"/>
    </source>
</evidence>
<organism evidence="2 3">
    <name type="scientific">Colletotrichum plurivorum</name>
    <dbReference type="NCBI Taxonomy" id="2175906"/>
    <lineage>
        <taxon>Eukaryota</taxon>
        <taxon>Fungi</taxon>
        <taxon>Dikarya</taxon>
        <taxon>Ascomycota</taxon>
        <taxon>Pezizomycotina</taxon>
        <taxon>Sordariomycetes</taxon>
        <taxon>Hypocreomycetidae</taxon>
        <taxon>Glomerellales</taxon>
        <taxon>Glomerellaceae</taxon>
        <taxon>Colletotrichum</taxon>
        <taxon>Colletotrichum orchidearum species complex</taxon>
    </lineage>
</organism>
<keyword evidence="3" id="KW-1185">Reference proteome</keyword>
<protein>
    <submittedName>
        <fullName evidence="2">Uncharacterized protein</fullName>
    </submittedName>
</protein>
<sequence>MFSSSQDFDNECARMFDKQLVQHFCHYDRQVSDSLASASAVSSEPSGLTLGTALVLASLDGYAAARAQKKRGILGRHVARRGLQGDAKLRGHFDAAVRDGVALAVAAVIEAALREETESSGMEDGDETEWDKDAEVEVFEEEVFEVEVDAYETGVVDSEDEEYREYANVAEVEDDVEAEIQAEEGEDDLEVEEEQQEGEKDDVKEGEEEEEGPCVSDGYGDSNYGQGLHAGYCDTGDAGDAGDAYYQSDPDFE</sequence>
<dbReference type="Proteomes" id="UP000654918">
    <property type="component" value="Unassembled WGS sequence"/>
</dbReference>
<dbReference type="EMBL" id="WIGO01000233">
    <property type="protein sequence ID" value="KAF6822559.1"/>
    <property type="molecule type" value="Genomic_DNA"/>
</dbReference>
<reference evidence="2" key="1">
    <citation type="journal article" date="2020" name="Phytopathology">
        <title>Genome Sequence Resources of Colletotrichum truncatum, C. plurivorum, C. musicola, and C. sojae: Four Species Pathogenic to Soybean (Glycine max).</title>
        <authorList>
            <person name="Rogerio F."/>
            <person name="Boufleur T.R."/>
            <person name="Ciampi-Guillardi M."/>
            <person name="Sukno S.A."/>
            <person name="Thon M.R."/>
            <person name="Massola Junior N.S."/>
            <person name="Baroncelli R."/>
        </authorList>
    </citation>
    <scope>NUCLEOTIDE SEQUENCE</scope>
    <source>
        <strain evidence="2">LFN00145</strain>
    </source>
</reference>
<gene>
    <name evidence="2" type="ORF">CPLU01_11929</name>
</gene>
<proteinExistence type="predicted"/>
<evidence type="ECO:0000313" key="3">
    <source>
        <dbReference type="Proteomes" id="UP000654918"/>
    </source>
</evidence>
<name>A0A8H6N709_9PEZI</name>
<feature type="compositionally biased region" description="Acidic residues" evidence="1">
    <location>
        <begin position="171"/>
        <end position="196"/>
    </location>
</feature>